<dbReference type="Proteomes" id="UP001279734">
    <property type="component" value="Unassembled WGS sequence"/>
</dbReference>
<name>A0AAD3SID4_NEPGR</name>
<evidence type="ECO:0000256" key="3">
    <source>
        <dbReference type="PROSITE-ProRule" id="PRU01191"/>
    </source>
</evidence>
<reference evidence="5" key="1">
    <citation type="submission" date="2023-05" db="EMBL/GenBank/DDBJ databases">
        <title>Nepenthes gracilis genome sequencing.</title>
        <authorList>
            <person name="Fukushima K."/>
        </authorList>
    </citation>
    <scope>NUCLEOTIDE SEQUENCE</scope>
    <source>
        <strain evidence="5">SING2019-196</strain>
    </source>
</reference>
<feature type="region of interest" description="Disordered" evidence="4">
    <location>
        <begin position="229"/>
        <end position="273"/>
    </location>
</feature>
<dbReference type="PROSITE" id="PS50985">
    <property type="entry name" value="GRAS"/>
    <property type="match status" value="1"/>
</dbReference>
<comment type="similarity">
    <text evidence="3">Belongs to the GRAS family.</text>
</comment>
<dbReference type="PANTHER" id="PTHR31636">
    <property type="entry name" value="OSJNBA0084A10.13 PROTEIN-RELATED"/>
    <property type="match status" value="1"/>
</dbReference>
<sequence>MEDIFKTNPDLISIFFSRQNFVNEVGHRDKFQNHMSADPPILSNVSNHSSNLTPSAGISTTEETIQVRDSSDTSLQVIREILMEEELDDGSGRLGDYRALQATEKSLYDNLGETYPPSSHKPPSFVGPSLDYDFNRSGSTYGASDGATSESFPLFQNASHGLPLLPVSFSSSFHGASDGLANSPSSTLFVTEVMSEGSFDWPWNPPMAVLDSTCVSDFGGRELINDHKQQNQNVATEAEKGGDYVHGSRRKKNHRENDMDYRDARSNKHLASSNEDYVQMEVYDDIMHDDQGKYGASICVHGSSHNEERRKLRRNENSKGSTGRRMSAKKQGNKSEAVDLTNLLFRCAQAVASFESRGANELLMQIRQHSSPYGDSFQRLAHYFANGLEARLAGTGSLLSANLLTKPISSADILKAYQVYVSAIPFKRMSYFLANQTIAKIAAKATKIHIIDFGIFFGFQWPPLIQHLSERATGPPRLRITGIDFPEHGFRPAQSVEETGRRLAGYCERFNVPFEYHPVAKKWENIRPDDLKIQRDELVVVNCLYRSRPLLDETVEPDNPRDNFLKLIRKLNPNIFIHGIVNGSFDAPFFITRFREALFYYSSMFDLFEATMAREDNRRLTIERELYGTAVLNVIACEGRERLERPETYRQWQIRIHKAGFERLHLDQEIMNRAKVKVKANYHKEFVVDEDNHWMLQGWKGRILYALSCWKPV</sequence>
<evidence type="ECO:0000256" key="1">
    <source>
        <dbReference type="ARBA" id="ARBA00023015"/>
    </source>
</evidence>
<dbReference type="EMBL" id="BSYO01000010">
    <property type="protein sequence ID" value="GMH11194.1"/>
    <property type="molecule type" value="Genomic_DNA"/>
</dbReference>
<evidence type="ECO:0000256" key="2">
    <source>
        <dbReference type="ARBA" id="ARBA00023163"/>
    </source>
</evidence>
<evidence type="ECO:0000313" key="6">
    <source>
        <dbReference type="Proteomes" id="UP001279734"/>
    </source>
</evidence>
<comment type="caution">
    <text evidence="3">Lacks conserved residue(s) required for the propagation of feature annotation.</text>
</comment>
<feature type="compositionally biased region" description="Basic and acidic residues" evidence="4">
    <location>
        <begin position="255"/>
        <end position="266"/>
    </location>
</feature>
<feature type="region of interest" description="SAW" evidence="3">
    <location>
        <begin position="636"/>
        <end position="711"/>
    </location>
</feature>
<organism evidence="5 6">
    <name type="scientific">Nepenthes gracilis</name>
    <name type="common">Slender pitcher plant</name>
    <dbReference type="NCBI Taxonomy" id="150966"/>
    <lineage>
        <taxon>Eukaryota</taxon>
        <taxon>Viridiplantae</taxon>
        <taxon>Streptophyta</taxon>
        <taxon>Embryophyta</taxon>
        <taxon>Tracheophyta</taxon>
        <taxon>Spermatophyta</taxon>
        <taxon>Magnoliopsida</taxon>
        <taxon>eudicotyledons</taxon>
        <taxon>Gunneridae</taxon>
        <taxon>Pentapetalae</taxon>
        <taxon>Caryophyllales</taxon>
        <taxon>Nepenthaceae</taxon>
        <taxon>Nepenthes</taxon>
    </lineage>
</organism>
<dbReference type="Pfam" id="PF03514">
    <property type="entry name" value="GRAS"/>
    <property type="match status" value="1"/>
</dbReference>
<feature type="short sequence motif" description="VHIID" evidence="3">
    <location>
        <begin position="448"/>
        <end position="452"/>
    </location>
</feature>
<evidence type="ECO:0000256" key="4">
    <source>
        <dbReference type="SAM" id="MobiDB-lite"/>
    </source>
</evidence>
<feature type="compositionally biased region" description="Basic and acidic residues" evidence="4">
    <location>
        <begin position="304"/>
        <end position="317"/>
    </location>
</feature>
<gene>
    <name evidence="5" type="ORF">Nepgr_013035</name>
</gene>
<feature type="region of interest" description="VHIID" evidence="3">
    <location>
        <begin position="417"/>
        <end position="482"/>
    </location>
</feature>
<dbReference type="InterPro" id="IPR005202">
    <property type="entry name" value="TF_GRAS"/>
</dbReference>
<feature type="region of interest" description="Leucine repeat I (LRI)" evidence="3">
    <location>
        <begin position="338"/>
        <end position="398"/>
    </location>
</feature>
<protein>
    <submittedName>
        <fullName evidence="5">Uncharacterized protein</fullName>
    </submittedName>
</protein>
<keyword evidence="1" id="KW-0805">Transcription regulation</keyword>
<evidence type="ECO:0000313" key="5">
    <source>
        <dbReference type="EMBL" id="GMH11194.1"/>
    </source>
</evidence>
<keyword evidence="2" id="KW-0804">Transcription</keyword>
<feature type="region of interest" description="Disordered" evidence="4">
    <location>
        <begin position="302"/>
        <end position="334"/>
    </location>
</feature>
<dbReference type="AlphaFoldDB" id="A0AAD3SID4"/>
<proteinExistence type="inferred from homology"/>
<keyword evidence="6" id="KW-1185">Reference proteome</keyword>
<comment type="caution">
    <text evidence="5">The sequence shown here is derived from an EMBL/GenBank/DDBJ whole genome shotgun (WGS) entry which is preliminary data.</text>
</comment>
<feature type="region of interest" description="Leucine repeat II (LRII)" evidence="3">
    <location>
        <begin position="498"/>
        <end position="530"/>
    </location>
</feature>
<accession>A0AAD3SID4</accession>